<dbReference type="InterPro" id="IPR024097">
    <property type="entry name" value="bHLH_ZIP_TF"/>
</dbReference>
<feature type="coiled-coil region" evidence="5">
    <location>
        <begin position="392"/>
        <end position="419"/>
    </location>
</feature>
<gene>
    <name evidence="8" type="ORF">RJ639_021263</name>
</gene>
<dbReference type="AlphaFoldDB" id="A0AA89AFG0"/>
<evidence type="ECO:0000259" key="7">
    <source>
        <dbReference type="PROSITE" id="PS50888"/>
    </source>
</evidence>
<protein>
    <recommendedName>
        <fullName evidence="7">BHLH domain-containing protein</fullName>
    </recommendedName>
</protein>
<comment type="subcellular location">
    <subcellularLocation>
        <location evidence="1">Nucleus</location>
    </subcellularLocation>
</comment>
<dbReference type="GO" id="GO:0046983">
    <property type="term" value="F:protein dimerization activity"/>
    <property type="evidence" value="ECO:0007669"/>
    <property type="project" value="InterPro"/>
</dbReference>
<reference evidence="8" key="1">
    <citation type="submission" date="2022-12" db="EMBL/GenBank/DDBJ databases">
        <title>Draft genome assemblies for two species of Escallonia (Escalloniales).</title>
        <authorList>
            <person name="Chanderbali A."/>
            <person name="Dervinis C."/>
            <person name="Anghel I."/>
            <person name="Soltis D."/>
            <person name="Soltis P."/>
            <person name="Zapata F."/>
        </authorList>
    </citation>
    <scope>NUCLEOTIDE SEQUENCE</scope>
    <source>
        <strain evidence="8">UCBG64.0493</strain>
        <tissue evidence="8">Leaf</tissue>
    </source>
</reference>
<dbReference type="EMBL" id="JAVXUP010002747">
    <property type="protein sequence ID" value="KAK3001634.1"/>
    <property type="molecule type" value="Genomic_DNA"/>
</dbReference>
<dbReference type="GO" id="GO:0005634">
    <property type="term" value="C:nucleus"/>
    <property type="evidence" value="ECO:0007669"/>
    <property type="project" value="UniProtKB-SubCell"/>
</dbReference>
<dbReference type="PROSITE" id="PS50888">
    <property type="entry name" value="BHLH"/>
    <property type="match status" value="1"/>
</dbReference>
<evidence type="ECO:0000313" key="9">
    <source>
        <dbReference type="Proteomes" id="UP001188597"/>
    </source>
</evidence>
<dbReference type="PANTHER" id="PTHR12565">
    <property type="entry name" value="STEROL REGULATORY ELEMENT-BINDING PROTEIN"/>
    <property type="match status" value="1"/>
</dbReference>
<dbReference type="CDD" id="cd18919">
    <property type="entry name" value="bHLH_AtBPE_like"/>
    <property type="match status" value="1"/>
</dbReference>
<keyword evidence="9" id="KW-1185">Reference proteome</keyword>
<sequence length="436" mass="48678">MGLGSKSNTSLGYDTHTSSAGGVVNGIQSVIILRREAISNDVEKASQPSDFYNSKAPLKMAAFSYQHHPFLLESVYLPNPHSKMSGFLEEPNNATTFFPQFQQPDPLQGTSPMDVSVHQSSCLEHGTKVVVGYNEPSVTNSPDSSSVVLDKIECGEQVTQRVIPMDKKRKHKDGSSPNSAQSKDTREVKPKKQRKCNGTVKDAEEKKAGAYKKDEKKVTEEAPTGYIHVRARRGQATDSHSLAERVRREKISERMKMLQALVPGCDKVTGKALMLDEIINYVQSLQNQVEFLSMKLASVNPMFYDFGLDLDSFMVKPECSPTTTNTFTTPNNYPLLDSPTSLLFQQGHMQNILSQVDSRLAVQRKVHVFAEELDELIGERVAHFTKWEVQQHKDLKGQVAKLQEELVICKKELTSATRQGCIAVQPRQKKIPEPRS</sequence>
<feature type="region of interest" description="Disordered" evidence="6">
    <location>
        <begin position="158"/>
        <end position="219"/>
    </location>
</feature>
<dbReference type="FunFam" id="4.10.280.10:FF:000002">
    <property type="entry name" value="Basic helix-loop-helix transcription factor"/>
    <property type="match status" value="1"/>
</dbReference>
<dbReference type="InterPro" id="IPR011598">
    <property type="entry name" value="bHLH_dom"/>
</dbReference>
<dbReference type="Pfam" id="PF00010">
    <property type="entry name" value="HLH"/>
    <property type="match status" value="1"/>
</dbReference>
<evidence type="ECO:0000256" key="3">
    <source>
        <dbReference type="ARBA" id="ARBA00023163"/>
    </source>
</evidence>
<name>A0AA89AFG0_9ASTE</name>
<feature type="domain" description="BHLH" evidence="7">
    <location>
        <begin position="235"/>
        <end position="285"/>
    </location>
</feature>
<organism evidence="8 9">
    <name type="scientific">Escallonia herrerae</name>
    <dbReference type="NCBI Taxonomy" id="1293975"/>
    <lineage>
        <taxon>Eukaryota</taxon>
        <taxon>Viridiplantae</taxon>
        <taxon>Streptophyta</taxon>
        <taxon>Embryophyta</taxon>
        <taxon>Tracheophyta</taxon>
        <taxon>Spermatophyta</taxon>
        <taxon>Magnoliopsida</taxon>
        <taxon>eudicotyledons</taxon>
        <taxon>Gunneridae</taxon>
        <taxon>Pentapetalae</taxon>
        <taxon>asterids</taxon>
        <taxon>campanulids</taxon>
        <taxon>Escalloniales</taxon>
        <taxon>Escalloniaceae</taxon>
        <taxon>Escallonia</taxon>
    </lineage>
</organism>
<dbReference type="SMART" id="SM00353">
    <property type="entry name" value="HLH"/>
    <property type="match status" value="1"/>
</dbReference>
<proteinExistence type="predicted"/>
<dbReference type="PANTHER" id="PTHR12565:SF431">
    <property type="entry name" value="TRANSCRIPTION FACTOR BHLH137"/>
    <property type="match status" value="1"/>
</dbReference>
<keyword evidence="3" id="KW-0804">Transcription</keyword>
<evidence type="ECO:0000313" key="8">
    <source>
        <dbReference type="EMBL" id="KAK3001634.1"/>
    </source>
</evidence>
<evidence type="ECO:0000256" key="6">
    <source>
        <dbReference type="SAM" id="MobiDB-lite"/>
    </source>
</evidence>
<dbReference type="Proteomes" id="UP001188597">
    <property type="component" value="Unassembled WGS sequence"/>
</dbReference>
<comment type="caution">
    <text evidence="8">The sequence shown here is derived from an EMBL/GenBank/DDBJ whole genome shotgun (WGS) entry which is preliminary data.</text>
</comment>
<evidence type="ECO:0000256" key="5">
    <source>
        <dbReference type="SAM" id="Coils"/>
    </source>
</evidence>
<accession>A0AA89AFG0</accession>
<dbReference type="SUPFAM" id="SSF47459">
    <property type="entry name" value="HLH, helix-loop-helix DNA-binding domain"/>
    <property type="match status" value="1"/>
</dbReference>
<dbReference type="Gene3D" id="4.10.280.10">
    <property type="entry name" value="Helix-loop-helix DNA-binding domain"/>
    <property type="match status" value="1"/>
</dbReference>
<feature type="compositionally biased region" description="Basic and acidic residues" evidence="6">
    <location>
        <begin position="201"/>
        <end position="219"/>
    </location>
</feature>
<dbReference type="InterPro" id="IPR036638">
    <property type="entry name" value="HLH_DNA-bd_sf"/>
</dbReference>
<evidence type="ECO:0000256" key="4">
    <source>
        <dbReference type="ARBA" id="ARBA00023242"/>
    </source>
</evidence>
<keyword evidence="2" id="KW-0805">Transcription regulation</keyword>
<keyword evidence="4" id="KW-0539">Nucleus</keyword>
<keyword evidence="5" id="KW-0175">Coiled coil</keyword>
<evidence type="ECO:0000256" key="1">
    <source>
        <dbReference type="ARBA" id="ARBA00004123"/>
    </source>
</evidence>
<evidence type="ECO:0000256" key="2">
    <source>
        <dbReference type="ARBA" id="ARBA00023015"/>
    </source>
</evidence>
<dbReference type="GO" id="GO:0003700">
    <property type="term" value="F:DNA-binding transcription factor activity"/>
    <property type="evidence" value="ECO:0007669"/>
    <property type="project" value="TreeGrafter"/>
</dbReference>